<dbReference type="SUPFAM" id="SSF52540">
    <property type="entry name" value="P-loop containing nucleoside triphosphate hydrolases"/>
    <property type="match status" value="1"/>
</dbReference>
<dbReference type="InterPro" id="IPR000792">
    <property type="entry name" value="Tscrpt_reg_LuxR_C"/>
</dbReference>
<dbReference type="GO" id="GO:0006355">
    <property type="term" value="P:regulation of DNA-templated transcription"/>
    <property type="evidence" value="ECO:0007669"/>
    <property type="project" value="InterPro"/>
</dbReference>
<name>A0A9W6QJK5_9PSEU</name>
<dbReference type="PANTHER" id="PTHR16305:SF35">
    <property type="entry name" value="TRANSCRIPTIONAL ACTIVATOR DOMAIN"/>
    <property type="match status" value="1"/>
</dbReference>
<reference evidence="4" key="1">
    <citation type="submission" date="2023-02" db="EMBL/GenBank/DDBJ databases">
        <title>Actinokineospora globicatena NBRC 15670.</title>
        <authorList>
            <person name="Ichikawa N."/>
            <person name="Sato H."/>
            <person name="Tonouchi N."/>
        </authorList>
    </citation>
    <scope>NUCLEOTIDE SEQUENCE</scope>
    <source>
        <strain evidence="4">NBRC 15670</strain>
    </source>
</reference>
<dbReference type="Proteomes" id="UP001165042">
    <property type="component" value="Unassembled WGS sequence"/>
</dbReference>
<evidence type="ECO:0000313" key="4">
    <source>
        <dbReference type="EMBL" id="GLW89323.1"/>
    </source>
</evidence>
<dbReference type="InterPro" id="IPR036388">
    <property type="entry name" value="WH-like_DNA-bd_sf"/>
</dbReference>
<dbReference type="Gene3D" id="1.10.10.10">
    <property type="entry name" value="Winged helix-like DNA-binding domain superfamily/Winged helix DNA-binding domain"/>
    <property type="match status" value="1"/>
</dbReference>
<accession>A0A9W6QJK5</accession>
<dbReference type="Gene3D" id="1.25.40.10">
    <property type="entry name" value="Tetratricopeptide repeat domain"/>
    <property type="match status" value="1"/>
</dbReference>
<dbReference type="GO" id="GO:0005737">
    <property type="term" value="C:cytoplasm"/>
    <property type="evidence" value="ECO:0007669"/>
    <property type="project" value="TreeGrafter"/>
</dbReference>
<dbReference type="SMART" id="SM00421">
    <property type="entry name" value="HTH_LUXR"/>
    <property type="match status" value="1"/>
</dbReference>
<feature type="domain" description="HTH luxR-type" evidence="3">
    <location>
        <begin position="865"/>
        <end position="930"/>
    </location>
</feature>
<comment type="caution">
    <text evidence="4">The sequence shown here is derived from an EMBL/GenBank/DDBJ whole genome shotgun (WGS) entry which is preliminary data.</text>
</comment>
<proteinExistence type="predicted"/>
<dbReference type="Pfam" id="PF13191">
    <property type="entry name" value="AAA_16"/>
    <property type="match status" value="1"/>
</dbReference>
<dbReference type="PANTHER" id="PTHR16305">
    <property type="entry name" value="TESTICULAR SOLUBLE ADENYLYL CYCLASE"/>
    <property type="match status" value="1"/>
</dbReference>
<evidence type="ECO:0000256" key="2">
    <source>
        <dbReference type="ARBA" id="ARBA00022840"/>
    </source>
</evidence>
<sequence length="934" mass="97746">MGSTCPLPIVNLSFTFYSGSMSVGHVRQRRRLDAAVDAVRSGRGRVLLVEGEPGIGKTTLVRAATDRAQALGHTIKWGYGDELGQDLPLLPVLDALRGDDPRLASADRLLRGETGATDPVAAASRQLQAIITDLCATAPTVLVVDDLQWADRATAALWCRLARLARDLPLLVLGMTRLAPRGTELLAIRRAAGSGVVPLDRLDDGAVTALVSDLVAGTPGTRLLALADGAAGNPLYLTELVDALRRSGAITAQEGEVELTGDLAPGSLGAAIAHRLDFLPEKVRGVLGAAALLGVEFDPADVAAVIGERVTDVVEALEEARAAGVLRESADRLAFRHPLIRSAIHDDLPVAVRAVLHRDAAVALAGSGAPIRRVARQYLRAVDLSGTARLDAWSTAWLVEAAPALIAQSPALAVRLLGRAVRGDGGPLAARLADARYRTGDASGAEEVAHRALAVTTDPDLIVDLHWTLAQCRALAGRSRESLTALAEACVGLPDRHRARLLVLIARAHRDLGEVDLAGVVAARALAAADNDQWTIGWALHVLTVVAVMRGDVAAALPLFDRALAVTDAEPALLDLRLLLQINQAVALGDVDRYPEAIAAATAVRTLAEQAGGLVRLAQSHSALGELLFDVGRWDDAVTEVTALADEVKDPGVACCDHGIAALIAFHRGDPDTGVAHLAAAAEPAKRIGNRVIGSLALATTLDHERRGQADRALAGLLGCLSESAQELEEMEDLLPETVRLALAQGDLTAAEYAAGLAEKVDVPVAHRLGAAAFCRGLIDGDPVALAQAGEHYLAAGRPFARGRALHAAAIVLAEAGNSISARAAFSAADDLYDTLGAAWDAAGLRSALHAHGIRRGPRVRHRVERTGWGSLTPTETRVAALVAQGLSNPAIADRLVLSRRTVATHVSHILAKLGMASRTEIAREAAAHYRESG</sequence>
<dbReference type="CDD" id="cd06170">
    <property type="entry name" value="LuxR_C_like"/>
    <property type="match status" value="1"/>
</dbReference>
<dbReference type="AlphaFoldDB" id="A0A9W6QJK5"/>
<dbReference type="SUPFAM" id="SSF46894">
    <property type="entry name" value="C-terminal effector domain of the bipartite response regulators"/>
    <property type="match status" value="1"/>
</dbReference>
<dbReference type="InterPro" id="IPR041664">
    <property type="entry name" value="AAA_16"/>
</dbReference>
<keyword evidence="1" id="KW-0547">Nucleotide-binding</keyword>
<dbReference type="GO" id="GO:0005524">
    <property type="term" value="F:ATP binding"/>
    <property type="evidence" value="ECO:0007669"/>
    <property type="project" value="UniProtKB-KW"/>
</dbReference>
<evidence type="ECO:0000256" key="1">
    <source>
        <dbReference type="ARBA" id="ARBA00022741"/>
    </source>
</evidence>
<dbReference type="GO" id="GO:0004016">
    <property type="term" value="F:adenylate cyclase activity"/>
    <property type="evidence" value="ECO:0007669"/>
    <property type="project" value="TreeGrafter"/>
</dbReference>
<organism evidence="4 5">
    <name type="scientific">Actinokineospora globicatena</name>
    <dbReference type="NCBI Taxonomy" id="103729"/>
    <lineage>
        <taxon>Bacteria</taxon>
        <taxon>Bacillati</taxon>
        <taxon>Actinomycetota</taxon>
        <taxon>Actinomycetes</taxon>
        <taxon>Pseudonocardiales</taxon>
        <taxon>Pseudonocardiaceae</taxon>
        <taxon>Actinokineospora</taxon>
    </lineage>
</organism>
<dbReference type="Pfam" id="PF00196">
    <property type="entry name" value="GerE"/>
    <property type="match status" value="1"/>
</dbReference>
<evidence type="ECO:0000259" key="3">
    <source>
        <dbReference type="PROSITE" id="PS50043"/>
    </source>
</evidence>
<keyword evidence="2" id="KW-0067">ATP-binding</keyword>
<dbReference type="InterPro" id="IPR016032">
    <property type="entry name" value="Sig_transdc_resp-reg_C-effctor"/>
</dbReference>
<dbReference type="PROSITE" id="PS50043">
    <property type="entry name" value="HTH_LUXR_2"/>
    <property type="match status" value="1"/>
</dbReference>
<dbReference type="GO" id="GO:0003677">
    <property type="term" value="F:DNA binding"/>
    <property type="evidence" value="ECO:0007669"/>
    <property type="project" value="InterPro"/>
</dbReference>
<dbReference type="EMBL" id="BSSD01000001">
    <property type="protein sequence ID" value="GLW89323.1"/>
    <property type="molecule type" value="Genomic_DNA"/>
</dbReference>
<dbReference type="PRINTS" id="PR00038">
    <property type="entry name" value="HTHLUXR"/>
</dbReference>
<keyword evidence="5" id="KW-1185">Reference proteome</keyword>
<gene>
    <name evidence="4" type="ORF">Aglo03_01390</name>
</gene>
<dbReference type="SUPFAM" id="SSF48452">
    <property type="entry name" value="TPR-like"/>
    <property type="match status" value="2"/>
</dbReference>
<dbReference type="InterPro" id="IPR027417">
    <property type="entry name" value="P-loop_NTPase"/>
</dbReference>
<dbReference type="InterPro" id="IPR011990">
    <property type="entry name" value="TPR-like_helical_dom_sf"/>
</dbReference>
<evidence type="ECO:0000313" key="5">
    <source>
        <dbReference type="Proteomes" id="UP001165042"/>
    </source>
</evidence>
<dbReference type="PROSITE" id="PS00622">
    <property type="entry name" value="HTH_LUXR_1"/>
    <property type="match status" value="1"/>
</dbReference>
<protein>
    <submittedName>
        <fullName evidence="4">LuxR family transcriptional regulator</fullName>
    </submittedName>
</protein>